<feature type="compositionally biased region" description="Basic and acidic residues" evidence="1">
    <location>
        <begin position="347"/>
        <end position="356"/>
    </location>
</feature>
<dbReference type="OrthoDB" id="3794317at2759"/>
<evidence type="ECO:0000313" key="3">
    <source>
        <dbReference type="Proteomes" id="UP000799770"/>
    </source>
</evidence>
<accession>A0A6A5ZX15</accession>
<sequence>MSHDWLEFRELSHDPFMTSMGPEGGQPRDEEHRGSAITPIEENPIFSPATTDVLDDLDFGLDKSPFVPTPFVPTALSAPNFTGCSFGIDDDVPPLSLYPPEPPPNTPHTYPLLLQQPTTCTHTNHPLAGRPTFSRSSTAVTDTLPSQYSRTQQPSHQRSLSDKDAARPTFFHLEIPHGRTLGSNAEGDNTRKGKQGGNLTVSKGKPVRNTMPTSVPIEMSNEMVRTQSTYLTPPTSQGSTPTGTPFAMPTSVPYSKMTPTFKHMSVEEKLKESSRVIEIGAMRVFPRTTSSICPHSQQASPEVEDGVEGGHTRLLKLINEVESHLQHEFGFDAKAQTGVEMIRETLAEKASIKDPATKGGETSTPGAERHNPHQFVAPIEVFPWEVTATFSSS</sequence>
<dbReference type="Proteomes" id="UP000799770">
    <property type="component" value="Unassembled WGS sequence"/>
</dbReference>
<keyword evidence="3" id="KW-1185">Reference proteome</keyword>
<protein>
    <submittedName>
        <fullName evidence="2">Uncharacterized protein</fullName>
    </submittedName>
</protein>
<dbReference type="EMBL" id="ML977310">
    <property type="protein sequence ID" value="KAF2122928.1"/>
    <property type="molecule type" value="Genomic_DNA"/>
</dbReference>
<dbReference type="AlphaFoldDB" id="A0A6A5ZX15"/>
<feature type="region of interest" description="Disordered" evidence="1">
    <location>
        <begin position="119"/>
        <end position="213"/>
    </location>
</feature>
<proteinExistence type="predicted"/>
<evidence type="ECO:0000256" key="1">
    <source>
        <dbReference type="SAM" id="MobiDB-lite"/>
    </source>
</evidence>
<feature type="compositionally biased region" description="Polar residues" evidence="1">
    <location>
        <begin position="133"/>
        <end position="158"/>
    </location>
</feature>
<organism evidence="2 3">
    <name type="scientific">Lophiotrema nucula</name>
    <dbReference type="NCBI Taxonomy" id="690887"/>
    <lineage>
        <taxon>Eukaryota</taxon>
        <taxon>Fungi</taxon>
        <taxon>Dikarya</taxon>
        <taxon>Ascomycota</taxon>
        <taxon>Pezizomycotina</taxon>
        <taxon>Dothideomycetes</taxon>
        <taxon>Pleosporomycetidae</taxon>
        <taxon>Pleosporales</taxon>
        <taxon>Lophiotremataceae</taxon>
        <taxon>Lophiotrema</taxon>
    </lineage>
</organism>
<gene>
    <name evidence="2" type="ORF">BDV96DRAFT_639484</name>
</gene>
<feature type="region of interest" description="Disordered" evidence="1">
    <location>
        <begin position="347"/>
        <end position="375"/>
    </location>
</feature>
<feature type="region of interest" description="Disordered" evidence="1">
    <location>
        <begin position="14"/>
        <end position="41"/>
    </location>
</feature>
<evidence type="ECO:0000313" key="2">
    <source>
        <dbReference type="EMBL" id="KAF2122928.1"/>
    </source>
</evidence>
<reference evidence="2" key="1">
    <citation type="journal article" date="2020" name="Stud. Mycol.">
        <title>101 Dothideomycetes genomes: a test case for predicting lifestyles and emergence of pathogens.</title>
        <authorList>
            <person name="Haridas S."/>
            <person name="Albert R."/>
            <person name="Binder M."/>
            <person name="Bloem J."/>
            <person name="Labutti K."/>
            <person name="Salamov A."/>
            <person name="Andreopoulos B."/>
            <person name="Baker S."/>
            <person name="Barry K."/>
            <person name="Bills G."/>
            <person name="Bluhm B."/>
            <person name="Cannon C."/>
            <person name="Castanera R."/>
            <person name="Culley D."/>
            <person name="Daum C."/>
            <person name="Ezra D."/>
            <person name="Gonzalez J."/>
            <person name="Henrissat B."/>
            <person name="Kuo A."/>
            <person name="Liang C."/>
            <person name="Lipzen A."/>
            <person name="Lutzoni F."/>
            <person name="Magnuson J."/>
            <person name="Mondo S."/>
            <person name="Nolan M."/>
            <person name="Ohm R."/>
            <person name="Pangilinan J."/>
            <person name="Park H.-J."/>
            <person name="Ramirez L."/>
            <person name="Alfaro M."/>
            <person name="Sun H."/>
            <person name="Tritt A."/>
            <person name="Yoshinaga Y."/>
            <person name="Zwiers L.-H."/>
            <person name="Turgeon B."/>
            <person name="Goodwin S."/>
            <person name="Spatafora J."/>
            <person name="Crous P."/>
            <person name="Grigoriev I."/>
        </authorList>
    </citation>
    <scope>NUCLEOTIDE SEQUENCE</scope>
    <source>
        <strain evidence="2">CBS 627.86</strain>
    </source>
</reference>
<name>A0A6A5ZX15_9PLEO</name>